<protein>
    <submittedName>
        <fullName evidence="1">Uncharacterized protein</fullName>
    </submittedName>
</protein>
<dbReference type="AlphaFoldDB" id="C0D281"/>
<gene>
    <name evidence="1" type="ORF">CLOSTASPAR_03371</name>
</gene>
<accession>C0D281</accession>
<proteinExistence type="predicted"/>
<name>C0D281_9FIRM</name>
<reference evidence="1 2" key="2">
    <citation type="submission" date="2009-02" db="EMBL/GenBank/DDBJ databases">
        <title>Draft genome sequence of Clostridium asparagiforme (DSM 15981).</title>
        <authorList>
            <person name="Sudarsanam P."/>
            <person name="Ley R."/>
            <person name="Guruge J."/>
            <person name="Turnbaugh P.J."/>
            <person name="Mahowald M."/>
            <person name="Liep D."/>
            <person name="Gordon J."/>
        </authorList>
    </citation>
    <scope>NUCLEOTIDE SEQUENCE [LARGE SCALE GENOMIC DNA]</scope>
    <source>
        <strain evidence="1 2">DSM 15981</strain>
    </source>
</reference>
<dbReference type="Proteomes" id="UP000004756">
    <property type="component" value="Unassembled WGS sequence"/>
</dbReference>
<evidence type="ECO:0000313" key="1">
    <source>
        <dbReference type="EMBL" id="EEG54565.1"/>
    </source>
</evidence>
<dbReference type="HOGENOM" id="CLU_3041842_0_0_9"/>
<organism evidence="1 2">
    <name type="scientific">[Clostridium] asparagiforme DSM 15981</name>
    <dbReference type="NCBI Taxonomy" id="518636"/>
    <lineage>
        <taxon>Bacteria</taxon>
        <taxon>Bacillati</taxon>
        <taxon>Bacillota</taxon>
        <taxon>Clostridia</taxon>
        <taxon>Lachnospirales</taxon>
        <taxon>Lachnospiraceae</taxon>
        <taxon>Enterocloster</taxon>
    </lineage>
</organism>
<dbReference type="EMBL" id="ACCJ01000257">
    <property type="protein sequence ID" value="EEG54565.1"/>
    <property type="molecule type" value="Genomic_DNA"/>
</dbReference>
<evidence type="ECO:0000313" key="2">
    <source>
        <dbReference type="Proteomes" id="UP000004756"/>
    </source>
</evidence>
<sequence>MSCGLSAGKYECEPPPFLTNESSRPLPERLLYKVLTVPSITDMDLRRKGRTAPM</sequence>
<keyword evidence="2" id="KW-1185">Reference proteome</keyword>
<reference evidence="1 2" key="1">
    <citation type="submission" date="2009-01" db="EMBL/GenBank/DDBJ databases">
        <authorList>
            <person name="Fulton L."/>
            <person name="Clifton S."/>
            <person name="Fulton B."/>
            <person name="Xu J."/>
            <person name="Minx P."/>
            <person name="Pepin K.H."/>
            <person name="Johnson M."/>
            <person name="Bhonagiri V."/>
            <person name="Nash W.E."/>
            <person name="Mardis E.R."/>
            <person name="Wilson R.K."/>
        </authorList>
    </citation>
    <scope>NUCLEOTIDE SEQUENCE [LARGE SCALE GENOMIC DNA]</scope>
    <source>
        <strain evidence="1 2">DSM 15981</strain>
    </source>
</reference>
<comment type="caution">
    <text evidence="1">The sequence shown here is derived from an EMBL/GenBank/DDBJ whole genome shotgun (WGS) entry which is preliminary data.</text>
</comment>